<reference evidence="1" key="1">
    <citation type="submission" date="2021-05" db="EMBL/GenBank/DDBJ databases">
        <authorList>
            <person name="Scholz U."/>
            <person name="Mascher M."/>
            <person name="Fiebig A."/>
        </authorList>
    </citation>
    <scope>NUCLEOTIDE SEQUENCE [LARGE SCALE GENOMIC DNA]</scope>
</reference>
<name>A0ACD5VMV3_AVESA</name>
<evidence type="ECO:0000313" key="2">
    <source>
        <dbReference type="Proteomes" id="UP001732700"/>
    </source>
</evidence>
<organism evidence="1 2">
    <name type="scientific">Avena sativa</name>
    <name type="common">Oat</name>
    <dbReference type="NCBI Taxonomy" id="4498"/>
    <lineage>
        <taxon>Eukaryota</taxon>
        <taxon>Viridiplantae</taxon>
        <taxon>Streptophyta</taxon>
        <taxon>Embryophyta</taxon>
        <taxon>Tracheophyta</taxon>
        <taxon>Spermatophyta</taxon>
        <taxon>Magnoliopsida</taxon>
        <taxon>Liliopsida</taxon>
        <taxon>Poales</taxon>
        <taxon>Poaceae</taxon>
        <taxon>BOP clade</taxon>
        <taxon>Pooideae</taxon>
        <taxon>Poodae</taxon>
        <taxon>Poeae</taxon>
        <taxon>Poeae Chloroplast Group 1 (Aveneae type)</taxon>
        <taxon>Aveninae</taxon>
        <taxon>Avena</taxon>
    </lineage>
</organism>
<sequence>MLSHFPYLSELSLHKCHRVSGLGVAAKEKPGMATPASTSANKLEEAETSLQQQKTGGDEEMDPTTDEDLVLLPPHIQTLHIYDCPQLRHVSTSIGKGPSAGRGLQDLRSLQSFKIISCPMLLSSNLSFYFLLPASLQNLSLNGTLTSSTLPPLPNLTSLSIANERDLRGEDFLPLLSRGQITELTTRGSRKFFVGLEPARLYGIRTVRTEDVAGFFVMPICSLLSSSLTNLFLQNNSGRKRFTKTQEKALQMLTSLQVLEFYCYDKLQSGPAGLSGLVSLKRLNFVKCKVLKWLPNDSIPSSLEELTITYCPKLRSLPMGALRKCSLRELVVYEVDKELAKRCGKLKGTIPIFRDKVFD</sequence>
<accession>A0ACD5VMV3</accession>
<protein>
    <submittedName>
        <fullName evidence="1">Uncharacterized protein</fullName>
    </submittedName>
</protein>
<evidence type="ECO:0000313" key="1">
    <source>
        <dbReference type="EnsemblPlants" id="AVESA.00010b.r2.3CG0457680.1.CDS.1"/>
    </source>
</evidence>
<dbReference type="Proteomes" id="UP001732700">
    <property type="component" value="Chromosome 3C"/>
</dbReference>
<reference evidence="1" key="2">
    <citation type="submission" date="2025-09" db="UniProtKB">
        <authorList>
            <consortium name="EnsemblPlants"/>
        </authorList>
    </citation>
    <scope>IDENTIFICATION</scope>
</reference>
<proteinExistence type="predicted"/>
<keyword evidence="2" id="KW-1185">Reference proteome</keyword>
<dbReference type="EnsemblPlants" id="AVESA.00010b.r2.3CG0457680.1">
    <property type="protein sequence ID" value="AVESA.00010b.r2.3CG0457680.1.CDS.1"/>
    <property type="gene ID" value="AVESA.00010b.r2.3CG0457680"/>
</dbReference>